<dbReference type="EMBL" id="AP025732">
    <property type="protein sequence ID" value="BDI17077.1"/>
    <property type="molecule type" value="Genomic_DNA"/>
</dbReference>
<sequence>MAMPCPYEKFKTSFPSLWAGNAALGAAAGSKRGGSPYYQFTYFRKEAHTETEYRFSVERNCGGKAKHPLTNTERQRS</sequence>
<organism evidence="1 2">
    <name type="scientific">Nostoc cf. commune SO-36</name>
    <dbReference type="NCBI Taxonomy" id="449208"/>
    <lineage>
        <taxon>Bacteria</taxon>
        <taxon>Bacillati</taxon>
        <taxon>Cyanobacteriota</taxon>
        <taxon>Cyanophyceae</taxon>
        <taxon>Nostocales</taxon>
        <taxon>Nostocaceae</taxon>
        <taxon>Nostoc</taxon>
    </lineage>
</organism>
<proteinExistence type="predicted"/>
<protein>
    <submittedName>
        <fullName evidence="1">Uncharacterized protein</fullName>
    </submittedName>
</protein>
<evidence type="ECO:0000313" key="2">
    <source>
        <dbReference type="Proteomes" id="UP001055453"/>
    </source>
</evidence>
<gene>
    <name evidence="1" type="ORF">ANSO36C_28790</name>
</gene>
<dbReference type="Proteomes" id="UP001055453">
    <property type="component" value="Chromosome"/>
</dbReference>
<reference evidence="1" key="1">
    <citation type="submission" date="2022-04" db="EMBL/GenBank/DDBJ databases">
        <title>Complete genome sequence of a cyanobacterium, Nostoc sp. SO-36, isolated in Antarctica.</title>
        <authorList>
            <person name="Kanesaki Y."/>
            <person name="Effendi D."/>
            <person name="Sakamoto T."/>
            <person name="Ohtani S."/>
            <person name="Awai K."/>
        </authorList>
    </citation>
    <scope>NUCLEOTIDE SEQUENCE</scope>
    <source>
        <strain evidence="1">SO-36</strain>
    </source>
</reference>
<keyword evidence="2" id="KW-1185">Reference proteome</keyword>
<accession>A0ABM7Z268</accession>
<evidence type="ECO:0000313" key="1">
    <source>
        <dbReference type="EMBL" id="BDI17077.1"/>
    </source>
</evidence>
<name>A0ABM7Z268_NOSCO</name>